<dbReference type="PANTHER" id="PTHR46999:SF1">
    <property type="entry name" value="ALPHA-GLUCAN WATER DIKINASE 1, CHLOROPLASTIC"/>
    <property type="match status" value="1"/>
</dbReference>
<comment type="cofactor">
    <cofactor evidence="1">
        <name>Mg(2+)</name>
        <dbReference type="ChEBI" id="CHEBI:18420"/>
    </cofactor>
</comment>
<keyword evidence="11" id="KW-0697">Rotamase</keyword>
<keyword evidence="10" id="KW-0119">Carbohydrate metabolism</keyword>
<comment type="catalytic activity">
    <reaction evidence="11">
        <text>[protein]-peptidylproline (omega=180) = [protein]-peptidylproline (omega=0)</text>
        <dbReference type="Rhea" id="RHEA:16237"/>
        <dbReference type="Rhea" id="RHEA-COMP:10747"/>
        <dbReference type="Rhea" id="RHEA-COMP:10748"/>
        <dbReference type="ChEBI" id="CHEBI:83833"/>
        <dbReference type="ChEBI" id="CHEBI:83834"/>
        <dbReference type="EC" id="5.2.1.8"/>
    </reaction>
</comment>
<dbReference type="PROSITE" id="PS50059">
    <property type="entry name" value="FKBP_PPIASE"/>
    <property type="match status" value="1"/>
</dbReference>
<evidence type="ECO:0000256" key="9">
    <source>
        <dbReference type="ARBA" id="ARBA00022842"/>
    </source>
</evidence>
<evidence type="ECO:0000313" key="13">
    <source>
        <dbReference type="EMBL" id="CAK9051576.1"/>
    </source>
</evidence>
<evidence type="ECO:0000256" key="7">
    <source>
        <dbReference type="ARBA" id="ARBA00022777"/>
    </source>
</evidence>
<evidence type="ECO:0000256" key="8">
    <source>
        <dbReference type="ARBA" id="ARBA00022840"/>
    </source>
</evidence>
<dbReference type="SUPFAM" id="SSF54534">
    <property type="entry name" value="FKBP-like"/>
    <property type="match status" value="1"/>
</dbReference>
<keyword evidence="5" id="KW-0479">Metal-binding</keyword>
<dbReference type="InterPro" id="IPR046357">
    <property type="entry name" value="PPIase_dom_sf"/>
</dbReference>
<gene>
    <name evidence="13" type="ORF">CCMP2556_LOCUS26148</name>
</gene>
<dbReference type="PANTHER" id="PTHR46999">
    <property type="entry name" value="ALPHA-GLUCAN WATER DIKINASE 1, CHLOROPLASTIC-RELATED"/>
    <property type="match status" value="1"/>
</dbReference>
<keyword evidence="9" id="KW-0460">Magnesium</keyword>
<sequence>MHYVGTFKTGEVFDSSRKAGQPIGFQVGLGQVIRGWDEGVMQMSLGEKARLDITSDFACVAVLALKLCALQTPFPPPDGQNVRKVRLEINSDADLKGCQFVLHKKPNEWLKNGSTNFLIDFAKVAESRSFRDLVTEAAKQQPTAKAYGPAGPDRAWKSSKRLPLVRAGTDKYEVSFNIPAAEVDTYIMFACRMKLQKHSEKGVYGIDLMVTAHTEMDGSETLVQPDIGGLGFVLKTMHGDTWIKPTAELWKSTASCRLWIRWTLSTMGRGGSAGQQIRDEILVIMHAHDIKEIHGTYYEQWHQKLHNNTTPADIGICRAIIAYLRSGGDMGTYWKVLGEHGITKDHLSSYSRPITTEPYMVQTDVGRLIGDFERYLGILRNVHDALDLQLALDHAKGCLPGHVQGKLQDICNMGGTGFGSLDEGHGKFMKISSARDDLLAILNNKGTEPAVIKQLLVIDYTLETQQSVLVQGLTAETRLPQLCEQLRALLTALVGHLPQEDELQALLADWTTFSESCSHKRWNSPEESALLLKALCDRTSRVVGELSDKCQTLMGPKAAFLGAAIDAPRKNIDVFVDEVLRGTSLMAVSLILQRMEPVLRDIAHLPPWQMISPIDKPIKGVLQLIDKMTGVQGEVFHTPTILLSGAVSGEEEVPDGVLGVLVRSAKEAPDILSHCAVRARNFGVLLCTCFDPKISEKLAADFANKWIEVRCKADGSLVVAACEKPATLEATQAAAEAEQAKAAQAEVKMNLTDDLSCSWILVKTSVGSKSLNLALLRPKLPAEIFTPQAVALPYGTMQKSLTDDANKQVLPMLQKVLNRLQPHTSNEDAQVIFEEAQQIIESMKFPKALKEAMHKAMGEVGAKDGEERLTKLFHERDAWTAVKGVWSSLFALRPWVSLAKAGRSFHDLNMAVLVQELVEAKYAFVLHTINPFTKDKDELYGELVAGRGETLVGNFPGRALSFAVRKGGEPRVISFPSKSVALHTQHCLIFRSDSNGEDLEGFAGAGLFESVCAEEEM</sequence>
<keyword evidence="11" id="KW-0413">Isomerase</keyword>
<dbReference type="InterPro" id="IPR002192">
    <property type="entry name" value="PPDK_AMP/ATP-bd"/>
</dbReference>
<evidence type="ECO:0000256" key="4">
    <source>
        <dbReference type="ARBA" id="ARBA00022679"/>
    </source>
</evidence>
<reference evidence="13 14" key="1">
    <citation type="submission" date="2024-02" db="EMBL/GenBank/DDBJ databases">
        <authorList>
            <person name="Chen Y."/>
            <person name="Shah S."/>
            <person name="Dougan E. K."/>
            <person name="Thang M."/>
            <person name="Chan C."/>
        </authorList>
    </citation>
    <scope>NUCLEOTIDE SEQUENCE [LARGE SCALE GENOMIC DNA]</scope>
</reference>
<comment type="caution">
    <text evidence="13">The sequence shown here is derived from an EMBL/GenBank/DDBJ whole genome shotgun (WGS) entry which is preliminary data.</text>
</comment>
<protein>
    <recommendedName>
        <fullName evidence="11">peptidylprolyl isomerase</fullName>
        <ecNumber evidence="11">5.2.1.8</ecNumber>
    </recommendedName>
</protein>
<dbReference type="InterPro" id="IPR054481">
    <property type="entry name" value="GWD1_pHisD"/>
</dbReference>
<proteinExistence type="inferred from homology"/>
<evidence type="ECO:0000256" key="2">
    <source>
        <dbReference type="ARBA" id="ARBA00007837"/>
    </source>
</evidence>
<dbReference type="Pfam" id="PF01326">
    <property type="entry name" value="PPDK_N"/>
    <property type="match status" value="1"/>
</dbReference>
<dbReference type="Gene3D" id="3.10.50.40">
    <property type="match status" value="1"/>
</dbReference>
<dbReference type="SUPFAM" id="SSF56059">
    <property type="entry name" value="Glutathione synthetase ATP-binding domain-like"/>
    <property type="match status" value="1"/>
</dbReference>
<comment type="subunit">
    <text evidence="3">Homodimer.</text>
</comment>
<evidence type="ECO:0000256" key="3">
    <source>
        <dbReference type="ARBA" id="ARBA00011738"/>
    </source>
</evidence>
<keyword evidence="6" id="KW-0547">Nucleotide-binding</keyword>
<organism evidence="13 14">
    <name type="scientific">Durusdinium trenchii</name>
    <dbReference type="NCBI Taxonomy" id="1381693"/>
    <lineage>
        <taxon>Eukaryota</taxon>
        <taxon>Sar</taxon>
        <taxon>Alveolata</taxon>
        <taxon>Dinophyceae</taxon>
        <taxon>Suessiales</taxon>
        <taxon>Symbiodiniaceae</taxon>
        <taxon>Durusdinium</taxon>
    </lineage>
</organism>
<dbReference type="EC" id="5.2.1.8" evidence="11"/>
<dbReference type="Pfam" id="PF22973">
    <property type="entry name" value="GWD1_pHisD"/>
    <property type="match status" value="1"/>
</dbReference>
<feature type="domain" description="PPIase FKBP-type" evidence="12">
    <location>
        <begin position="1"/>
        <end position="91"/>
    </location>
</feature>
<dbReference type="Pfam" id="PF00254">
    <property type="entry name" value="FKBP_C"/>
    <property type="match status" value="1"/>
</dbReference>
<name>A0ABP0MK60_9DINO</name>
<evidence type="ECO:0000256" key="10">
    <source>
        <dbReference type="ARBA" id="ARBA00023277"/>
    </source>
</evidence>
<dbReference type="InterPro" id="IPR001179">
    <property type="entry name" value="PPIase_FKBP_dom"/>
</dbReference>
<evidence type="ECO:0000313" key="14">
    <source>
        <dbReference type="Proteomes" id="UP001642484"/>
    </source>
</evidence>
<evidence type="ECO:0000256" key="1">
    <source>
        <dbReference type="ARBA" id="ARBA00001946"/>
    </source>
</evidence>
<evidence type="ECO:0000256" key="5">
    <source>
        <dbReference type="ARBA" id="ARBA00022723"/>
    </source>
</evidence>
<evidence type="ECO:0000259" key="12">
    <source>
        <dbReference type="PROSITE" id="PS50059"/>
    </source>
</evidence>
<dbReference type="Gene3D" id="3.30.1490.20">
    <property type="entry name" value="ATP-grasp fold, A domain"/>
    <property type="match status" value="1"/>
</dbReference>
<dbReference type="InterPro" id="IPR013815">
    <property type="entry name" value="ATP_grasp_subdomain_1"/>
</dbReference>
<keyword evidence="4" id="KW-0808">Transferase</keyword>
<accession>A0ABP0MK60</accession>
<keyword evidence="7" id="KW-0418">Kinase</keyword>
<comment type="similarity">
    <text evidence="2">Belongs to the PEP-utilizing enzyme family.</text>
</comment>
<evidence type="ECO:0000256" key="6">
    <source>
        <dbReference type="ARBA" id="ARBA00022741"/>
    </source>
</evidence>
<dbReference type="EMBL" id="CAXAMN010017958">
    <property type="protein sequence ID" value="CAK9051576.1"/>
    <property type="molecule type" value="Genomic_DNA"/>
</dbReference>
<keyword evidence="14" id="KW-1185">Reference proteome</keyword>
<keyword evidence="8" id="KW-0067">ATP-binding</keyword>
<dbReference type="Gene3D" id="3.30.470.20">
    <property type="entry name" value="ATP-grasp fold, B domain"/>
    <property type="match status" value="1"/>
</dbReference>
<evidence type="ECO:0000256" key="11">
    <source>
        <dbReference type="PROSITE-ProRule" id="PRU00277"/>
    </source>
</evidence>
<dbReference type="Proteomes" id="UP001642484">
    <property type="component" value="Unassembled WGS sequence"/>
</dbReference>